<evidence type="ECO:0000256" key="7">
    <source>
        <dbReference type="ARBA" id="ARBA00023033"/>
    </source>
</evidence>
<gene>
    <name evidence="8" type="ORF">C1752_00630</name>
</gene>
<dbReference type="EMBL" id="PQWO01000002">
    <property type="protein sequence ID" value="PZD74895.1"/>
    <property type="molecule type" value="Genomic_DNA"/>
</dbReference>
<evidence type="ECO:0000256" key="5">
    <source>
        <dbReference type="ARBA" id="ARBA00023002"/>
    </source>
</evidence>
<dbReference type="GO" id="GO:0004497">
    <property type="term" value="F:monooxygenase activity"/>
    <property type="evidence" value="ECO:0007669"/>
    <property type="project" value="UniProtKB-KW"/>
</dbReference>
<keyword evidence="9" id="KW-1185">Reference proteome</keyword>
<comment type="cofactor">
    <cofactor evidence="1">
        <name>heme</name>
        <dbReference type="ChEBI" id="CHEBI:30413"/>
    </cofactor>
</comment>
<dbReference type="Gene3D" id="1.10.630.10">
    <property type="entry name" value="Cytochrome P450"/>
    <property type="match status" value="1"/>
</dbReference>
<keyword evidence="6" id="KW-0408">Iron</keyword>
<organism evidence="8 9">
    <name type="scientific">Acaryochloris thomasi RCC1774</name>
    <dbReference type="NCBI Taxonomy" id="1764569"/>
    <lineage>
        <taxon>Bacteria</taxon>
        <taxon>Bacillati</taxon>
        <taxon>Cyanobacteriota</taxon>
        <taxon>Cyanophyceae</taxon>
        <taxon>Acaryochloridales</taxon>
        <taxon>Acaryochloridaceae</taxon>
        <taxon>Acaryochloris</taxon>
        <taxon>Acaryochloris thomasi</taxon>
    </lineage>
</organism>
<evidence type="ECO:0000256" key="2">
    <source>
        <dbReference type="ARBA" id="ARBA00010617"/>
    </source>
</evidence>
<dbReference type="GO" id="GO:0016125">
    <property type="term" value="P:sterol metabolic process"/>
    <property type="evidence" value="ECO:0007669"/>
    <property type="project" value="TreeGrafter"/>
</dbReference>
<evidence type="ECO:0000256" key="4">
    <source>
        <dbReference type="ARBA" id="ARBA00022723"/>
    </source>
</evidence>
<proteinExistence type="inferred from homology"/>
<comment type="caution">
    <text evidence="8">The sequence shown here is derived from an EMBL/GenBank/DDBJ whole genome shotgun (WGS) entry which is preliminary data.</text>
</comment>
<keyword evidence="7" id="KW-0503">Monooxygenase</keyword>
<dbReference type="GO" id="GO:0020037">
    <property type="term" value="F:heme binding"/>
    <property type="evidence" value="ECO:0007669"/>
    <property type="project" value="InterPro"/>
</dbReference>
<keyword evidence="5 8" id="KW-0560">Oxidoreductase</keyword>
<evidence type="ECO:0000256" key="3">
    <source>
        <dbReference type="ARBA" id="ARBA00022617"/>
    </source>
</evidence>
<keyword evidence="4" id="KW-0479">Metal-binding</keyword>
<dbReference type="GO" id="GO:0016705">
    <property type="term" value="F:oxidoreductase activity, acting on paired donors, with incorporation or reduction of molecular oxygen"/>
    <property type="evidence" value="ECO:0007669"/>
    <property type="project" value="InterPro"/>
</dbReference>
<name>A0A2W1JX08_9CYAN</name>
<evidence type="ECO:0000256" key="6">
    <source>
        <dbReference type="ARBA" id="ARBA00023004"/>
    </source>
</evidence>
<dbReference type="InterPro" id="IPR036396">
    <property type="entry name" value="Cyt_P450_sf"/>
</dbReference>
<protein>
    <submittedName>
        <fullName evidence="8">Cytochrome P450 120</fullName>
        <ecNumber evidence="8">1.14.-.-</ecNumber>
    </submittedName>
</protein>
<sequence>MAGPEANRFILSSHMDHFSWQDGWPITFKTLLGESLFLQEGEQHRRNRKLLRPAFHGRALAGYLETMVEISDRYFKQWEQLGTFAWFPEMKKLTFEIASILSCDYYSSTM</sequence>
<dbReference type="EC" id="1.14.-.-" evidence="8"/>
<keyword evidence="3" id="KW-0349">Heme</keyword>
<dbReference type="SUPFAM" id="SSF48264">
    <property type="entry name" value="Cytochrome P450"/>
    <property type="match status" value="1"/>
</dbReference>
<reference evidence="8 9" key="1">
    <citation type="journal article" date="2018" name="Sci. Rep.">
        <title>A novel species of the marine cyanobacterium Acaryochloris with a unique pigment content and lifestyle.</title>
        <authorList>
            <person name="Partensky F."/>
            <person name="Six C."/>
            <person name="Ratin M."/>
            <person name="Garczarek L."/>
            <person name="Vaulot D."/>
            <person name="Probert I."/>
            <person name="Calteau A."/>
            <person name="Gourvil P."/>
            <person name="Marie D."/>
            <person name="Grebert T."/>
            <person name="Bouchier C."/>
            <person name="Le Panse S."/>
            <person name="Gachenot M."/>
            <person name="Rodriguez F."/>
            <person name="Garrido J.L."/>
        </authorList>
    </citation>
    <scope>NUCLEOTIDE SEQUENCE [LARGE SCALE GENOMIC DNA]</scope>
    <source>
        <strain evidence="8 9">RCC1774</strain>
    </source>
</reference>
<dbReference type="PANTHER" id="PTHR24286">
    <property type="entry name" value="CYTOCHROME P450 26"/>
    <property type="match status" value="1"/>
</dbReference>
<evidence type="ECO:0000313" key="9">
    <source>
        <dbReference type="Proteomes" id="UP000248857"/>
    </source>
</evidence>
<dbReference type="PANTHER" id="PTHR24286:SF24">
    <property type="entry name" value="LANOSTEROL 14-ALPHA DEMETHYLASE"/>
    <property type="match status" value="1"/>
</dbReference>
<dbReference type="AlphaFoldDB" id="A0A2W1JX08"/>
<dbReference type="Proteomes" id="UP000248857">
    <property type="component" value="Unassembled WGS sequence"/>
</dbReference>
<dbReference type="GO" id="GO:0005506">
    <property type="term" value="F:iron ion binding"/>
    <property type="evidence" value="ECO:0007669"/>
    <property type="project" value="InterPro"/>
</dbReference>
<evidence type="ECO:0000256" key="1">
    <source>
        <dbReference type="ARBA" id="ARBA00001971"/>
    </source>
</evidence>
<evidence type="ECO:0000313" key="8">
    <source>
        <dbReference type="EMBL" id="PZD74895.1"/>
    </source>
</evidence>
<comment type="similarity">
    <text evidence="2">Belongs to the cytochrome P450 family.</text>
</comment>
<accession>A0A2W1JX08</accession>